<feature type="domain" description="SteA-like C-terminal" evidence="6">
    <location>
        <begin position="335"/>
        <end position="386"/>
    </location>
</feature>
<gene>
    <name evidence="7" type="primary">steA</name>
    <name evidence="7" type="ORF">GCM10009823_33430</name>
</gene>
<dbReference type="RefSeq" id="WP_291798539.1">
    <property type="nucleotide sequence ID" value="NZ_BAAAPZ010000019.1"/>
</dbReference>
<evidence type="ECO:0000256" key="2">
    <source>
        <dbReference type="ARBA" id="ARBA00022741"/>
    </source>
</evidence>
<dbReference type="SUPFAM" id="SSF63999">
    <property type="entry name" value="Thiamin pyrophosphokinase, catalytic domain"/>
    <property type="match status" value="1"/>
</dbReference>
<dbReference type="InterPro" id="IPR036759">
    <property type="entry name" value="TPK_catalytic_sf"/>
</dbReference>
<evidence type="ECO:0000259" key="6">
    <source>
        <dbReference type="Pfam" id="PF12555"/>
    </source>
</evidence>
<keyword evidence="3" id="KW-0418">Kinase</keyword>
<feature type="transmembrane region" description="Helical" evidence="5">
    <location>
        <begin position="385"/>
        <end position="404"/>
    </location>
</feature>
<keyword evidence="5" id="KW-1133">Transmembrane helix</keyword>
<reference evidence="8" key="1">
    <citation type="journal article" date="2019" name="Int. J. Syst. Evol. Microbiol.">
        <title>The Global Catalogue of Microorganisms (GCM) 10K type strain sequencing project: providing services to taxonomists for standard genome sequencing and annotation.</title>
        <authorList>
            <consortium name="The Broad Institute Genomics Platform"/>
            <consortium name="The Broad Institute Genome Sequencing Center for Infectious Disease"/>
            <person name="Wu L."/>
            <person name="Ma J."/>
        </authorList>
    </citation>
    <scope>NUCLEOTIDE SEQUENCE [LARGE SCALE GENOMIC DNA]</scope>
    <source>
        <strain evidence="8">JCM 15900</strain>
    </source>
</reference>
<dbReference type="Gene3D" id="3.40.50.10240">
    <property type="entry name" value="Thiamin pyrophosphokinase, catalytic domain"/>
    <property type="match status" value="1"/>
</dbReference>
<keyword evidence="2" id="KW-0547">Nucleotide-binding</keyword>
<sequence>MILRRARERVDVEQRVGPAVLRVDRRTKDLTKRLQPGDIAVIRHSDIDRVSAEALVACRPAAVVNAHRSVSGRYPNLGPGIIVAAGIPLVDDAGEELFDGRLTEGEEYSLEEGSLLSGGEVVATGTVQTTDTIDRATTAAEAGMGEVLVDFVDNTIEYIRKDSDLLADDFEVPLVRTSFAGRHALIVVRGYHYKEDLAMLSTYIREHRPVLIGVDGGADAILEAGLSPDMIVGDMDSVSDAALTSGAELVVHAYRDGRAPGVERLTDLGLDCVKFPASGTSEDIAMLLADDKGAELIVAVGTHDTLIEFLDKGRKGMASTFLTRLRVGSKLIDAKGVSLLYRQRIGAWQLVLLAVAGLIALGAALSATAAGQTLLGLVMAQLDGFFQWIASLFGGSADAVGLGLPPHVPAGSVAAGELPASAHLRGLSQP</sequence>
<keyword evidence="5" id="KW-0812">Transmembrane</keyword>
<keyword evidence="5" id="KW-0472">Membrane</keyword>
<evidence type="ECO:0000256" key="4">
    <source>
        <dbReference type="ARBA" id="ARBA00022840"/>
    </source>
</evidence>
<proteinExistence type="predicted"/>
<organism evidence="7 8">
    <name type="scientific">Brevibacterium salitolerans</name>
    <dbReference type="NCBI Taxonomy" id="1403566"/>
    <lineage>
        <taxon>Bacteria</taxon>
        <taxon>Bacillati</taxon>
        <taxon>Actinomycetota</taxon>
        <taxon>Actinomycetes</taxon>
        <taxon>Micrococcales</taxon>
        <taxon>Brevibacteriaceae</taxon>
        <taxon>Brevibacterium</taxon>
    </lineage>
</organism>
<dbReference type="Proteomes" id="UP001500984">
    <property type="component" value="Unassembled WGS sequence"/>
</dbReference>
<evidence type="ECO:0000256" key="1">
    <source>
        <dbReference type="ARBA" id="ARBA00022679"/>
    </source>
</evidence>
<evidence type="ECO:0000313" key="7">
    <source>
        <dbReference type="EMBL" id="GAA2106914.1"/>
    </source>
</evidence>
<dbReference type="EMBL" id="BAAAPZ010000019">
    <property type="protein sequence ID" value="GAA2106914.1"/>
    <property type="molecule type" value="Genomic_DNA"/>
</dbReference>
<evidence type="ECO:0000313" key="8">
    <source>
        <dbReference type="Proteomes" id="UP001500984"/>
    </source>
</evidence>
<dbReference type="NCBIfam" id="NF040608">
    <property type="entry name" value="division_SteA"/>
    <property type="match status" value="1"/>
</dbReference>
<evidence type="ECO:0000256" key="3">
    <source>
        <dbReference type="ARBA" id="ARBA00022777"/>
    </source>
</evidence>
<dbReference type="InterPro" id="IPR022215">
    <property type="entry name" value="SteA-like_C"/>
</dbReference>
<protein>
    <submittedName>
        <fullName evidence="7">Cytokinetic ring protein SteA</fullName>
    </submittedName>
</protein>
<comment type="caution">
    <text evidence="7">The sequence shown here is derived from an EMBL/GenBank/DDBJ whole genome shotgun (WGS) entry which is preliminary data.</text>
</comment>
<dbReference type="Pfam" id="PF12555">
    <property type="entry name" value="SteA-like_C"/>
    <property type="match status" value="1"/>
</dbReference>
<feature type="transmembrane region" description="Helical" evidence="5">
    <location>
        <begin position="345"/>
        <end position="365"/>
    </location>
</feature>
<evidence type="ECO:0000256" key="5">
    <source>
        <dbReference type="SAM" id="Phobius"/>
    </source>
</evidence>
<keyword evidence="4" id="KW-0067">ATP-binding</keyword>
<keyword evidence="8" id="KW-1185">Reference proteome</keyword>
<dbReference type="InterPro" id="IPR047795">
    <property type="entry name" value="Put_SteA-like"/>
</dbReference>
<keyword evidence="1" id="KW-0808">Transferase</keyword>
<accession>A0ABP5IYS2</accession>
<name>A0ABP5IYS2_9MICO</name>